<dbReference type="Pfam" id="PF08368">
    <property type="entry name" value="FAST_2"/>
    <property type="match status" value="1"/>
</dbReference>
<comment type="subcellular location">
    <subcellularLocation>
        <location evidence="1">Mitochondrion</location>
    </subcellularLocation>
</comment>
<keyword evidence="5" id="KW-1185">Reference proteome</keyword>
<dbReference type="InterPro" id="IPR010622">
    <property type="entry name" value="FAST_Leu-rich"/>
</dbReference>
<dbReference type="PANTHER" id="PTHR21228:SF70">
    <property type="entry name" value="FAST KINASE DOMAIN-CONTAINING PROTEIN 5, MITOCHONDRIAL"/>
    <property type="match status" value="1"/>
</dbReference>
<dbReference type="InterPro" id="IPR050870">
    <property type="entry name" value="FAST_kinase"/>
</dbReference>
<dbReference type="OrthoDB" id="10064757at2759"/>
<evidence type="ECO:0000256" key="1">
    <source>
        <dbReference type="ARBA" id="ARBA00004173"/>
    </source>
</evidence>
<evidence type="ECO:0000259" key="3">
    <source>
        <dbReference type="PROSITE" id="PS51286"/>
    </source>
</evidence>
<dbReference type="GO" id="GO:0035770">
    <property type="term" value="C:ribonucleoprotein granule"/>
    <property type="evidence" value="ECO:0007669"/>
    <property type="project" value="TreeGrafter"/>
</dbReference>
<dbReference type="Pfam" id="PF06743">
    <property type="entry name" value="FAST_1"/>
    <property type="match status" value="1"/>
</dbReference>
<dbReference type="Pfam" id="PF08373">
    <property type="entry name" value="RAP"/>
    <property type="match status" value="1"/>
</dbReference>
<dbReference type="GO" id="GO:0044528">
    <property type="term" value="P:regulation of mitochondrial mRNA stability"/>
    <property type="evidence" value="ECO:0007669"/>
    <property type="project" value="InterPro"/>
</dbReference>
<dbReference type="Proteomes" id="UP000287033">
    <property type="component" value="Unassembled WGS sequence"/>
</dbReference>
<proteinExistence type="predicted"/>
<accession>A0A401SI38</accession>
<evidence type="ECO:0000256" key="2">
    <source>
        <dbReference type="ARBA" id="ARBA00023128"/>
    </source>
</evidence>
<sequence length="837" mass="95155">MAAVIWRKLRRRLCDCRAYLKPSGCGEVRNPEERIKGVNNKQDARYGQPTFCLSKDASVLVDYKVNSDPAAYSSTKRRPKQSVPSEVDDYSDAFSLLLENIPSNVGIKQVRNAYTVICSRRLSSVRNTLLELVYNKSDEVQYTAGHWPASSKQKLDTDIVEIYDTKEDPRGFQKLRDAYRDLCFDSSEQGEPLSVEEGQKILRDVSFLKSSLTPENIVDFFCRLSRLPGEQHATVKTDTRFAMLCRYSVRNQAAFTLQQLLQLFEAVVRLQVSSSQALLKSYESEFCRRVWDMGFSQLLLVADLWRCLGRGAPHYVEILLSYTALRWRELTMPQLVQLLYVIGENRRAPPELMQKLEMLLSTHLEQMNLEEVGAVCLGFFKSKSGFSEQLMKRIGDKVAARMEDVSNYSLVNVMKMFRYTHVDHLPFLQRLGEVVPQRIPSIGTQGVMHIVLACASLHFLDERILEAAASKFPSKVHYCRSKDVAKYLWSFSSLNYEPENAEVVFSSLTEQMQCKMHEFQRFPEHLLTGLLALAFTGRFPHHLIDIALSPPFVQLATEESPFELKKDLFTLDGSVAIECPDYSGHRLPQQLQQDVAQMLWDFARQDICVKPEVLEAAGLLQVMLGGPQFVKNHLILPHTRSADLEVHFDTSGQPLPLNPEALNEKAQKPEFKFSGIPVTDQLISQLAKCRAGGSTLKSQPDHVTEGEGERTTQNVLRTGVEGGVRTGLNLKLFRSGVPLTDSLLNSLTNTKIPIERATTQPQGTSEIRKLAIQITNRNQYCYGTHILLGLHSMKRRQLVKAGYVVVELPHWEWFPLLKRTRSEKLSYLHQKLYNSLD</sequence>
<dbReference type="STRING" id="137246.A0A401SI38"/>
<dbReference type="EMBL" id="BEZZ01000278">
    <property type="protein sequence ID" value="GCC30013.1"/>
    <property type="molecule type" value="Genomic_DNA"/>
</dbReference>
<feature type="domain" description="RAP" evidence="3">
    <location>
        <begin position="770"/>
        <end position="830"/>
    </location>
</feature>
<dbReference type="CDD" id="cd23739">
    <property type="entry name" value="TBRG4-like_N"/>
    <property type="match status" value="1"/>
</dbReference>
<dbReference type="GO" id="GO:0000963">
    <property type="term" value="P:mitochondrial RNA processing"/>
    <property type="evidence" value="ECO:0007669"/>
    <property type="project" value="TreeGrafter"/>
</dbReference>
<dbReference type="InterPro" id="IPR013584">
    <property type="entry name" value="RAP"/>
</dbReference>
<reference evidence="4 5" key="1">
    <citation type="journal article" date="2018" name="Nat. Ecol. Evol.">
        <title>Shark genomes provide insights into elasmobranch evolution and the origin of vertebrates.</title>
        <authorList>
            <person name="Hara Y"/>
            <person name="Yamaguchi K"/>
            <person name="Onimaru K"/>
            <person name="Kadota M"/>
            <person name="Koyanagi M"/>
            <person name="Keeley SD"/>
            <person name="Tatsumi K"/>
            <person name="Tanaka K"/>
            <person name="Motone F"/>
            <person name="Kageyama Y"/>
            <person name="Nozu R"/>
            <person name="Adachi N"/>
            <person name="Nishimura O"/>
            <person name="Nakagawa R"/>
            <person name="Tanegashima C"/>
            <person name="Kiyatake I"/>
            <person name="Matsumoto R"/>
            <person name="Murakumo K"/>
            <person name="Nishida K"/>
            <person name="Terakita A"/>
            <person name="Kuratani S"/>
            <person name="Sato K"/>
            <person name="Hyodo S Kuraku.S."/>
        </authorList>
    </citation>
    <scope>NUCLEOTIDE SEQUENCE [LARGE SCALE GENOMIC DNA]</scope>
</reference>
<comment type="caution">
    <text evidence="4">The sequence shown here is derived from an EMBL/GenBank/DDBJ whole genome shotgun (WGS) entry which is preliminary data.</text>
</comment>
<dbReference type="SMART" id="SM00952">
    <property type="entry name" value="RAP"/>
    <property type="match status" value="1"/>
</dbReference>
<name>A0A401SI38_CHIPU</name>
<dbReference type="GO" id="GO:0003723">
    <property type="term" value="F:RNA binding"/>
    <property type="evidence" value="ECO:0007669"/>
    <property type="project" value="TreeGrafter"/>
</dbReference>
<dbReference type="PROSITE" id="PS51286">
    <property type="entry name" value="RAP"/>
    <property type="match status" value="1"/>
</dbReference>
<keyword evidence="2" id="KW-0496">Mitochondrion</keyword>
<organism evidence="4 5">
    <name type="scientific">Chiloscyllium punctatum</name>
    <name type="common">Brownbanded bambooshark</name>
    <name type="synonym">Hemiscyllium punctatum</name>
    <dbReference type="NCBI Taxonomy" id="137246"/>
    <lineage>
        <taxon>Eukaryota</taxon>
        <taxon>Metazoa</taxon>
        <taxon>Chordata</taxon>
        <taxon>Craniata</taxon>
        <taxon>Vertebrata</taxon>
        <taxon>Chondrichthyes</taxon>
        <taxon>Elasmobranchii</taxon>
        <taxon>Galeomorphii</taxon>
        <taxon>Galeoidea</taxon>
        <taxon>Orectolobiformes</taxon>
        <taxon>Hemiscylliidae</taxon>
        <taxon>Chiloscyllium</taxon>
    </lineage>
</organism>
<dbReference type="InterPro" id="IPR013579">
    <property type="entry name" value="FAST_2"/>
</dbReference>
<evidence type="ECO:0000313" key="4">
    <source>
        <dbReference type="EMBL" id="GCC30013.1"/>
    </source>
</evidence>
<dbReference type="AlphaFoldDB" id="A0A401SI38"/>
<dbReference type="OMA" id="PHTRSID"/>
<protein>
    <recommendedName>
        <fullName evidence="3">RAP domain-containing protein</fullName>
    </recommendedName>
</protein>
<evidence type="ECO:0000313" key="5">
    <source>
        <dbReference type="Proteomes" id="UP000287033"/>
    </source>
</evidence>
<gene>
    <name evidence="4" type="ORF">chiPu_0008457</name>
</gene>
<dbReference type="PANTHER" id="PTHR21228">
    <property type="entry name" value="FAST LEU-RICH DOMAIN-CONTAINING"/>
    <property type="match status" value="1"/>
</dbReference>
<dbReference type="GO" id="GO:0005759">
    <property type="term" value="C:mitochondrial matrix"/>
    <property type="evidence" value="ECO:0007669"/>
    <property type="project" value="TreeGrafter"/>
</dbReference>